<dbReference type="InterPro" id="IPR010982">
    <property type="entry name" value="Lambda_DNA-bd_dom_sf"/>
</dbReference>
<sequence length="122" mass="13468">MLSADKRPIGQYPHMELKDLIRAARKAKGLSQARLAELIGVNKSAVAQWELGSTNPNNDSMAALRAVLSIEEQIAPIGSSPYAGELVEDPDELALLKFWRSLSVEKKRAVVDLLHIGRPRRL</sequence>
<name>A0A270B7K1_9PROT</name>
<protein>
    <recommendedName>
        <fullName evidence="1">HTH cro/C1-type domain-containing protein</fullName>
    </recommendedName>
</protein>
<dbReference type="AlphaFoldDB" id="A0A270B7K1"/>
<dbReference type="Pfam" id="PF01381">
    <property type="entry name" value="HTH_3"/>
    <property type="match status" value="1"/>
</dbReference>
<keyword evidence="3" id="KW-1185">Reference proteome</keyword>
<dbReference type="CDD" id="cd00093">
    <property type="entry name" value="HTH_XRE"/>
    <property type="match status" value="1"/>
</dbReference>
<dbReference type="InterPro" id="IPR001387">
    <property type="entry name" value="Cro/C1-type_HTH"/>
</dbReference>
<organism evidence="2 3">
    <name type="scientific">Acetobacter syzygii</name>
    <dbReference type="NCBI Taxonomy" id="146476"/>
    <lineage>
        <taxon>Bacteria</taxon>
        <taxon>Pseudomonadati</taxon>
        <taxon>Pseudomonadota</taxon>
        <taxon>Alphaproteobacteria</taxon>
        <taxon>Acetobacterales</taxon>
        <taxon>Acetobacteraceae</taxon>
        <taxon>Acetobacter</taxon>
    </lineage>
</organism>
<evidence type="ECO:0000313" key="2">
    <source>
        <dbReference type="EMBL" id="PAL21024.1"/>
    </source>
</evidence>
<comment type="caution">
    <text evidence="2">The sequence shown here is derived from an EMBL/GenBank/DDBJ whole genome shotgun (WGS) entry which is preliminary data.</text>
</comment>
<accession>A0A270B7K1</accession>
<dbReference type="Proteomes" id="UP000216033">
    <property type="component" value="Unassembled WGS sequence"/>
</dbReference>
<dbReference type="SUPFAM" id="SSF47413">
    <property type="entry name" value="lambda repressor-like DNA-binding domains"/>
    <property type="match status" value="1"/>
</dbReference>
<feature type="domain" description="HTH cro/C1-type" evidence="1">
    <location>
        <begin position="21"/>
        <end position="73"/>
    </location>
</feature>
<dbReference type="Gene3D" id="1.10.260.40">
    <property type="entry name" value="lambda repressor-like DNA-binding domains"/>
    <property type="match status" value="1"/>
</dbReference>
<proteinExistence type="predicted"/>
<gene>
    <name evidence="2" type="ORF">B9K05_11735</name>
</gene>
<evidence type="ECO:0000259" key="1">
    <source>
        <dbReference type="PROSITE" id="PS50943"/>
    </source>
</evidence>
<reference evidence="2 3" key="1">
    <citation type="submission" date="2017-04" db="EMBL/GenBank/DDBJ databases">
        <title>Kefir bacterial isolates.</title>
        <authorList>
            <person name="Kim Y."/>
            <person name="Blasche S."/>
            <person name="Patil K.R."/>
        </authorList>
    </citation>
    <scope>NUCLEOTIDE SEQUENCE [LARGE SCALE GENOMIC DNA]</scope>
    <source>
        <strain evidence="2 3">KR-2</strain>
    </source>
</reference>
<dbReference type="GO" id="GO:0003677">
    <property type="term" value="F:DNA binding"/>
    <property type="evidence" value="ECO:0007669"/>
    <property type="project" value="InterPro"/>
</dbReference>
<dbReference type="SMART" id="SM00530">
    <property type="entry name" value="HTH_XRE"/>
    <property type="match status" value="1"/>
</dbReference>
<dbReference type="PROSITE" id="PS50943">
    <property type="entry name" value="HTH_CROC1"/>
    <property type="match status" value="1"/>
</dbReference>
<evidence type="ECO:0000313" key="3">
    <source>
        <dbReference type="Proteomes" id="UP000216033"/>
    </source>
</evidence>
<dbReference type="EMBL" id="NDFP01000015">
    <property type="protein sequence ID" value="PAL21024.1"/>
    <property type="molecule type" value="Genomic_DNA"/>
</dbReference>